<keyword evidence="1" id="KW-1133">Transmembrane helix</keyword>
<organism evidence="2 3">
    <name type="scientific">Stagnimonas aquatica</name>
    <dbReference type="NCBI Taxonomy" id="2689987"/>
    <lineage>
        <taxon>Bacteria</taxon>
        <taxon>Pseudomonadati</taxon>
        <taxon>Pseudomonadota</taxon>
        <taxon>Gammaproteobacteria</taxon>
        <taxon>Nevskiales</taxon>
        <taxon>Nevskiaceae</taxon>
        <taxon>Stagnimonas</taxon>
    </lineage>
</organism>
<feature type="transmembrane region" description="Helical" evidence="1">
    <location>
        <begin position="381"/>
        <end position="397"/>
    </location>
</feature>
<reference evidence="2 3" key="1">
    <citation type="submission" date="2018-10" db="EMBL/GenBank/DDBJ databases">
        <authorList>
            <person name="Chen W.-M."/>
        </authorList>
    </citation>
    <scope>NUCLEOTIDE SEQUENCE [LARGE SCALE GENOMIC DNA]</scope>
    <source>
        <strain evidence="2 3">THS-13</strain>
    </source>
</reference>
<proteinExistence type="predicted"/>
<dbReference type="Proteomes" id="UP000282106">
    <property type="component" value="Unassembled WGS sequence"/>
</dbReference>
<keyword evidence="1" id="KW-0472">Membrane</keyword>
<dbReference type="EMBL" id="RJVO01000009">
    <property type="protein sequence ID" value="ROH86522.1"/>
    <property type="molecule type" value="Genomic_DNA"/>
</dbReference>
<protein>
    <submittedName>
        <fullName evidence="2">HupE/UreJ family protein</fullName>
    </submittedName>
</protein>
<dbReference type="InterPro" id="IPR032809">
    <property type="entry name" value="Put_HupE_UreJ"/>
</dbReference>
<accession>A0A3N0V1P2</accession>
<evidence type="ECO:0000313" key="3">
    <source>
        <dbReference type="Proteomes" id="UP000282106"/>
    </source>
</evidence>
<evidence type="ECO:0000313" key="2">
    <source>
        <dbReference type="EMBL" id="ROH86522.1"/>
    </source>
</evidence>
<dbReference type="RefSeq" id="WP_123212918.1">
    <property type="nucleotide sequence ID" value="NZ_RJVO01000009.1"/>
</dbReference>
<comment type="caution">
    <text evidence="2">The sequence shown here is derived from an EMBL/GenBank/DDBJ whole genome shotgun (WGS) entry which is preliminary data.</text>
</comment>
<name>A0A3N0V1P2_9GAMM</name>
<dbReference type="Pfam" id="PF13795">
    <property type="entry name" value="HupE_UreJ_2"/>
    <property type="match status" value="2"/>
</dbReference>
<keyword evidence="1" id="KW-0812">Transmembrane</keyword>
<gene>
    <name evidence="2" type="ORF">ED208_15940</name>
</gene>
<dbReference type="AlphaFoldDB" id="A0A3N0V1P2"/>
<feature type="transmembrane region" description="Helical" evidence="1">
    <location>
        <begin position="242"/>
        <end position="263"/>
    </location>
</feature>
<feature type="transmembrane region" description="Helical" evidence="1">
    <location>
        <begin position="318"/>
        <end position="338"/>
    </location>
</feature>
<feature type="transmembrane region" description="Helical" evidence="1">
    <location>
        <begin position="204"/>
        <end position="222"/>
    </location>
</feature>
<dbReference type="InParanoid" id="A0A3N0V1P2"/>
<evidence type="ECO:0000256" key="1">
    <source>
        <dbReference type="SAM" id="Phobius"/>
    </source>
</evidence>
<keyword evidence="3" id="KW-1185">Reference proteome</keyword>
<feature type="transmembrane region" description="Helical" evidence="1">
    <location>
        <begin position="275"/>
        <end position="298"/>
    </location>
</feature>
<feature type="transmembrane region" description="Helical" evidence="1">
    <location>
        <begin position="350"/>
        <end position="369"/>
    </location>
</feature>
<sequence length="400" mass="42490">MRSEPAGSRPPPLASLAALCRRYGRRAVWAAWLLALPGLAAAHSRSVSYADWTQSADGRELRLELRLPMVELNRASLDPADPALAETLARALREGYEIRDTQGACANDGAQAQRSGESWLLEARWHCRSAAQQLRSQFLLDRIPGHLQLAQLHGPQGSRGPYALSAGQPRMLLAETAAAPAPPPSLPRYLGLGVEHILSGWDHLAFLLILVLGAATLAQLAWRVTGFTLGHSLTLVLATLGAVRPPAALIEAFIALTIACTAAERLLAGQPRAAAQAALLTAVLALAGCLAGVLPWLLLPAAVLLSFGGGADARLDSLRSALFGLFHGFGFAGLLATLSPGQSLPALPLFGFNLGVELGQLLFVLPVYWLAQRWPRWRDGPVLPAAVLALGCGWYFARLA</sequence>